<evidence type="ECO:0000313" key="5">
    <source>
        <dbReference type="EMBL" id="KZV27512.1"/>
    </source>
</evidence>
<dbReference type="InterPro" id="IPR003169">
    <property type="entry name" value="GYF"/>
</dbReference>
<dbReference type="PANTHER" id="PTHR46851">
    <property type="entry name" value="OS01G0884500 PROTEIN"/>
    <property type="match status" value="1"/>
</dbReference>
<dbReference type="SUPFAM" id="SSF47592">
    <property type="entry name" value="SWIB/MDM2 domain"/>
    <property type="match status" value="1"/>
</dbReference>
<dbReference type="InterPro" id="IPR058668">
    <property type="entry name" value="NERD_dom"/>
</dbReference>
<dbReference type="Proteomes" id="UP000250235">
    <property type="component" value="Unassembled WGS sequence"/>
</dbReference>
<dbReference type="Pfam" id="PF02213">
    <property type="entry name" value="GYF"/>
    <property type="match status" value="1"/>
</dbReference>
<dbReference type="OrthoDB" id="6415790at2759"/>
<evidence type="ECO:0000259" key="2">
    <source>
        <dbReference type="PROSITE" id="PS50829"/>
    </source>
</evidence>
<dbReference type="SUPFAM" id="SSF159042">
    <property type="entry name" value="Plus3-like"/>
    <property type="match status" value="1"/>
</dbReference>
<dbReference type="SMART" id="SM00444">
    <property type="entry name" value="GYF"/>
    <property type="match status" value="1"/>
</dbReference>
<dbReference type="InterPro" id="IPR036885">
    <property type="entry name" value="SWIB_MDM2_dom_sf"/>
</dbReference>
<dbReference type="SMART" id="SM00719">
    <property type="entry name" value="Plus3"/>
    <property type="match status" value="1"/>
</dbReference>
<sequence>MKDTFWVEEYSGKPLLPLKRKRRVGKKKLEFIGWGSRPLLEFLELIGEDTVKKHSQREVSEFITKYVHDKSLVKKNKRVECDEILRALFGRPSVSRTKIFDLLEEHFAENLDDSDDELLYSSEEENHKEKSSKSNRIGHKKKPFESPKSFFAAIIPENIRLVYLKRTLVQEFLKVPDSFECKLMGSFIRMKSDPNDIYQKNRFQLQQVTGVKMLSGASDAGIETCLQVSNHFKDVPICMLSDDNFSEEEMEDLRDRIKVGLLKKMTIAELNLKAKMLHEDITKHWIAKEISLLQKLIDHANEKDFTLFELLERRKLLQKPSEQEKLLATIPEAIAEDLVPDESLIVSSEEAGRNGCSPKSAPKGSDVSSAYASGLVKVINRSQASTNGSTPIIEKDGRALDMIPVEAPNGFEDHAIPSKFTFEDLNVATPDKDVIDINSVIPFEAPDRNAVSFGVNNANFDFKGYAIQYFIMHLLNDAGHENYCDTFEQVKETSHRGFEFVQHEEPTPNIIGNITSKEMLVVNSKESKPEQNFEKTAAPTEVIELSDDDSETEDRLGTNEIVSEFLDNNIWHYLDPQGKIQGPFSLNLLKQWSDHNYFHLGFKVWKTGQSQNEAVLLVDVLRQTFPS</sequence>
<keyword evidence="6" id="KW-1185">Reference proteome</keyword>
<dbReference type="Gene3D" id="3.90.70.200">
    <property type="entry name" value="Plus-3 domain"/>
    <property type="match status" value="1"/>
</dbReference>
<dbReference type="InterPro" id="IPR036128">
    <property type="entry name" value="Plus3-like_sf"/>
</dbReference>
<evidence type="ECO:0000256" key="1">
    <source>
        <dbReference type="SAM" id="MobiDB-lite"/>
    </source>
</evidence>
<protein>
    <recommendedName>
        <fullName evidence="7">GYF domain-containing protein</fullName>
    </recommendedName>
</protein>
<organism evidence="5 6">
    <name type="scientific">Dorcoceras hygrometricum</name>
    <dbReference type="NCBI Taxonomy" id="472368"/>
    <lineage>
        <taxon>Eukaryota</taxon>
        <taxon>Viridiplantae</taxon>
        <taxon>Streptophyta</taxon>
        <taxon>Embryophyta</taxon>
        <taxon>Tracheophyta</taxon>
        <taxon>Spermatophyta</taxon>
        <taxon>Magnoliopsida</taxon>
        <taxon>eudicotyledons</taxon>
        <taxon>Gunneridae</taxon>
        <taxon>Pentapetalae</taxon>
        <taxon>asterids</taxon>
        <taxon>lamiids</taxon>
        <taxon>Lamiales</taxon>
        <taxon>Gesneriaceae</taxon>
        <taxon>Didymocarpoideae</taxon>
        <taxon>Trichosporeae</taxon>
        <taxon>Loxocarpinae</taxon>
        <taxon>Dorcoceras</taxon>
    </lineage>
</organism>
<proteinExistence type="predicted"/>
<dbReference type="Pfam" id="PF03126">
    <property type="entry name" value="Plus-3"/>
    <property type="match status" value="1"/>
</dbReference>
<evidence type="ECO:0000259" key="4">
    <source>
        <dbReference type="PROSITE" id="PS51925"/>
    </source>
</evidence>
<feature type="region of interest" description="Disordered" evidence="1">
    <location>
        <begin position="122"/>
        <end position="141"/>
    </location>
</feature>
<dbReference type="GO" id="GO:0003677">
    <property type="term" value="F:DNA binding"/>
    <property type="evidence" value="ECO:0007669"/>
    <property type="project" value="InterPro"/>
</dbReference>
<feature type="domain" description="GYF" evidence="2">
    <location>
        <begin position="568"/>
        <end position="622"/>
    </location>
</feature>
<evidence type="ECO:0008006" key="7">
    <source>
        <dbReference type="Google" id="ProtNLM"/>
    </source>
</evidence>
<reference evidence="5 6" key="1">
    <citation type="journal article" date="2015" name="Proc. Natl. Acad. Sci. U.S.A.">
        <title>The resurrection genome of Boea hygrometrica: A blueprint for survival of dehydration.</title>
        <authorList>
            <person name="Xiao L."/>
            <person name="Yang G."/>
            <person name="Zhang L."/>
            <person name="Yang X."/>
            <person name="Zhao S."/>
            <person name="Ji Z."/>
            <person name="Zhou Q."/>
            <person name="Hu M."/>
            <person name="Wang Y."/>
            <person name="Chen M."/>
            <person name="Xu Y."/>
            <person name="Jin H."/>
            <person name="Xiao X."/>
            <person name="Hu G."/>
            <person name="Bao F."/>
            <person name="Hu Y."/>
            <person name="Wan P."/>
            <person name="Li L."/>
            <person name="Deng X."/>
            <person name="Kuang T."/>
            <person name="Xiang C."/>
            <person name="Zhu J.K."/>
            <person name="Oliver M.J."/>
            <person name="He Y."/>
        </authorList>
    </citation>
    <scope>NUCLEOTIDE SEQUENCE [LARGE SCALE GENOMIC DNA]</scope>
    <source>
        <strain evidence="6">cv. XS01</strain>
    </source>
</reference>
<dbReference type="InterPro" id="IPR003121">
    <property type="entry name" value="SWIB_MDM2_domain"/>
</dbReference>
<evidence type="ECO:0000313" key="6">
    <source>
        <dbReference type="Proteomes" id="UP000250235"/>
    </source>
</evidence>
<dbReference type="Gene3D" id="3.30.1490.40">
    <property type="match status" value="1"/>
</dbReference>
<dbReference type="EMBL" id="KV010626">
    <property type="protein sequence ID" value="KZV27512.1"/>
    <property type="molecule type" value="Genomic_DNA"/>
</dbReference>
<dbReference type="PROSITE" id="PS51925">
    <property type="entry name" value="SWIB_MDM2"/>
    <property type="match status" value="1"/>
</dbReference>
<dbReference type="SUPFAM" id="SSF55277">
    <property type="entry name" value="GYF domain"/>
    <property type="match status" value="1"/>
</dbReference>
<dbReference type="PROSITE" id="PS51360">
    <property type="entry name" value="PLUS3"/>
    <property type="match status" value="1"/>
</dbReference>
<feature type="domain" description="Plus3" evidence="3">
    <location>
        <begin position="153"/>
        <end position="282"/>
    </location>
</feature>
<dbReference type="PANTHER" id="PTHR46851:SF11">
    <property type="entry name" value="GYF DOMAIN-CONTAINING PROTEIN"/>
    <property type="match status" value="1"/>
</dbReference>
<dbReference type="InterPro" id="IPR004343">
    <property type="entry name" value="Plus-3_dom"/>
</dbReference>
<accession>A0A2Z7AZM7</accession>
<gene>
    <name evidence="5" type="ORF">F511_04563</name>
</gene>
<evidence type="ECO:0000259" key="3">
    <source>
        <dbReference type="PROSITE" id="PS51360"/>
    </source>
</evidence>
<dbReference type="Pfam" id="PF25980">
    <property type="entry name" value="NERD_plant"/>
    <property type="match status" value="1"/>
</dbReference>
<dbReference type="Pfam" id="PF02201">
    <property type="entry name" value="SWIB"/>
    <property type="match status" value="1"/>
</dbReference>
<dbReference type="InterPro" id="IPR045894">
    <property type="entry name" value="At5g08430-like"/>
</dbReference>
<dbReference type="InterPro" id="IPR035445">
    <property type="entry name" value="GYF-like_dom_sf"/>
</dbReference>
<dbReference type="PROSITE" id="PS50829">
    <property type="entry name" value="GYF"/>
    <property type="match status" value="1"/>
</dbReference>
<dbReference type="AlphaFoldDB" id="A0A2Z7AZM7"/>
<name>A0A2Z7AZM7_9LAMI</name>
<dbReference type="Gene3D" id="1.10.245.10">
    <property type="entry name" value="SWIB/MDM2 domain"/>
    <property type="match status" value="1"/>
</dbReference>
<feature type="domain" description="DM2" evidence="4">
    <location>
        <begin position="28"/>
        <end position="109"/>
    </location>
</feature>